<dbReference type="Pfam" id="PF11051">
    <property type="entry name" value="Mannosyl_trans3"/>
    <property type="match status" value="1"/>
</dbReference>
<comment type="similarity">
    <text evidence="3">Belongs to the MNN1/MNT family.</text>
</comment>
<keyword evidence="6" id="KW-0735">Signal-anchor</keyword>
<keyword evidence="8" id="KW-0333">Golgi apparatus</keyword>
<evidence type="ECO:0000256" key="10">
    <source>
        <dbReference type="ARBA" id="ARBA00037847"/>
    </source>
</evidence>
<evidence type="ECO:0000256" key="3">
    <source>
        <dbReference type="ARBA" id="ARBA00009105"/>
    </source>
</evidence>
<keyword evidence="9" id="KW-0472">Membrane</keyword>
<dbReference type="SUPFAM" id="SSF53448">
    <property type="entry name" value="Nucleotide-diphospho-sugar transferases"/>
    <property type="match status" value="1"/>
</dbReference>
<evidence type="ECO:0000256" key="2">
    <source>
        <dbReference type="ARBA" id="ARBA00004606"/>
    </source>
</evidence>
<feature type="non-terminal residue" evidence="11">
    <location>
        <position position="1"/>
    </location>
</feature>
<dbReference type="AlphaFoldDB" id="A0AAD3HLB6"/>
<gene>
    <name evidence="11" type="ORF">Agub_g6038</name>
</gene>
<keyword evidence="12" id="KW-1185">Reference proteome</keyword>
<name>A0AAD3HLB6_9CHLO</name>
<evidence type="ECO:0000256" key="6">
    <source>
        <dbReference type="ARBA" id="ARBA00022968"/>
    </source>
</evidence>
<evidence type="ECO:0000256" key="4">
    <source>
        <dbReference type="ARBA" id="ARBA00022679"/>
    </source>
</evidence>
<dbReference type="EMBL" id="BMAR01000008">
    <property type="protein sequence ID" value="GFR44947.1"/>
    <property type="molecule type" value="Genomic_DNA"/>
</dbReference>
<proteinExistence type="inferred from homology"/>
<keyword evidence="7" id="KW-1133">Transmembrane helix</keyword>
<sequence length="590" mass="63553">FRCGLPVEVAWQGSGEMDAATWASLERHFAPLRGINVRDTPHPVRGLHGERFDATSYSGKVYALAVSRFREVLMLDADSLPLLDPAALFDDPRFVQYGSLFWPDAWTGLADRAVFGMYGMNGDRAESVLRLGRGAGRRDSESGQLLLDRSRHLDVLEALLLLNRHPDANKPLLWGDKDSFWLAFAAVGKAHCFGQVAVPPAAFLHWSPDKLLTKATRTAGPGWLLAGFVQNIEDVPYVYGSMVNGTTTPVPAAAAPPGRPVRPGESLLVPLTGLVRPAFLHRTIDKLRQEHEPRVVEVVTAPMAQRWANFFLDHDNPGPTRGVPWDYCVPDSSLRILSVTPLNASSSLGNAATSTSSSGHLPRSRLRWNVSAPAQLPPTTDQWLAKARREWRQRAAAAGGRRRRGSKEDAKGLVWSWGDEEVATEVLGGAKKEKVAVGRSGSAGGSGDPEGMCPLVPSTVSAAAKEEAGGCPVEEMEVYLQALDAGVPLDRHPALERLCAQQLKRAAGAAGQRAEVAAETAAKRRDLGLATSATRAYRAAKADGSAKWVPLPRSSVGPYAYLDTPDARGGDVGALGSWTPPPLPALRQDW</sequence>
<accession>A0AAD3HLB6</accession>
<keyword evidence="4" id="KW-0808">Transferase</keyword>
<dbReference type="InterPro" id="IPR022751">
    <property type="entry name" value="Alpha_mannosyltransferase"/>
</dbReference>
<comment type="subcellular location">
    <subcellularLocation>
        <location evidence="10">Endomembrane system</location>
        <topology evidence="10">Single-pass membrane protein</topology>
    </subcellularLocation>
    <subcellularLocation>
        <location evidence="1">Golgi apparatus membrane</location>
    </subcellularLocation>
    <subcellularLocation>
        <location evidence="2">Membrane</location>
        <topology evidence="2">Single-pass type II membrane protein</topology>
    </subcellularLocation>
</comment>
<dbReference type="PANTHER" id="PTHR31646">
    <property type="entry name" value="ALPHA-1,2-MANNOSYLTRANSFERASE MNN2"/>
    <property type="match status" value="1"/>
</dbReference>
<reference evidence="11 12" key="1">
    <citation type="journal article" date="2021" name="Sci. Rep.">
        <title>Genome sequencing of the multicellular alga Astrephomene provides insights into convergent evolution of germ-soma differentiation.</title>
        <authorList>
            <person name="Yamashita S."/>
            <person name="Yamamoto K."/>
            <person name="Matsuzaki R."/>
            <person name="Suzuki S."/>
            <person name="Yamaguchi H."/>
            <person name="Hirooka S."/>
            <person name="Minakuchi Y."/>
            <person name="Miyagishima S."/>
            <person name="Kawachi M."/>
            <person name="Toyoda A."/>
            <person name="Nozaki H."/>
        </authorList>
    </citation>
    <scope>NUCLEOTIDE SEQUENCE [LARGE SCALE GENOMIC DNA]</scope>
    <source>
        <strain evidence="11 12">NIES-4017</strain>
    </source>
</reference>
<evidence type="ECO:0000256" key="9">
    <source>
        <dbReference type="ARBA" id="ARBA00023136"/>
    </source>
</evidence>
<evidence type="ECO:0000256" key="1">
    <source>
        <dbReference type="ARBA" id="ARBA00004394"/>
    </source>
</evidence>
<dbReference type="GO" id="GO:0046354">
    <property type="term" value="P:mannan biosynthetic process"/>
    <property type="evidence" value="ECO:0007669"/>
    <property type="project" value="TreeGrafter"/>
</dbReference>
<dbReference type="InterPro" id="IPR029044">
    <property type="entry name" value="Nucleotide-diphossugar_trans"/>
</dbReference>
<dbReference type="Proteomes" id="UP001054857">
    <property type="component" value="Unassembled WGS sequence"/>
</dbReference>
<evidence type="ECO:0000313" key="12">
    <source>
        <dbReference type="Proteomes" id="UP001054857"/>
    </source>
</evidence>
<evidence type="ECO:0000256" key="7">
    <source>
        <dbReference type="ARBA" id="ARBA00022989"/>
    </source>
</evidence>
<dbReference type="PANTHER" id="PTHR31646:SF1">
    <property type="entry name" value="ALPHA-1,2-MANNOSYLTRANSFERASE MNN2"/>
    <property type="match status" value="1"/>
</dbReference>
<feature type="non-terminal residue" evidence="11">
    <location>
        <position position="590"/>
    </location>
</feature>
<evidence type="ECO:0000313" key="11">
    <source>
        <dbReference type="EMBL" id="GFR44947.1"/>
    </source>
</evidence>
<organism evidence="11 12">
    <name type="scientific">Astrephomene gubernaculifera</name>
    <dbReference type="NCBI Taxonomy" id="47775"/>
    <lineage>
        <taxon>Eukaryota</taxon>
        <taxon>Viridiplantae</taxon>
        <taxon>Chlorophyta</taxon>
        <taxon>core chlorophytes</taxon>
        <taxon>Chlorophyceae</taxon>
        <taxon>CS clade</taxon>
        <taxon>Chlamydomonadales</taxon>
        <taxon>Astrephomenaceae</taxon>
        <taxon>Astrephomene</taxon>
    </lineage>
</organism>
<evidence type="ECO:0000256" key="8">
    <source>
        <dbReference type="ARBA" id="ARBA00023034"/>
    </source>
</evidence>
<comment type="caution">
    <text evidence="11">The sequence shown here is derived from an EMBL/GenBank/DDBJ whole genome shotgun (WGS) entry which is preliminary data.</text>
</comment>
<dbReference type="GO" id="GO:0000026">
    <property type="term" value="F:alpha-1,2-mannosyltransferase activity"/>
    <property type="evidence" value="ECO:0007669"/>
    <property type="project" value="TreeGrafter"/>
</dbReference>
<keyword evidence="5" id="KW-0812">Transmembrane</keyword>
<protein>
    <submittedName>
        <fullName evidence="11">Uncharacterized protein</fullName>
    </submittedName>
</protein>
<dbReference type="GO" id="GO:0000139">
    <property type="term" value="C:Golgi membrane"/>
    <property type="evidence" value="ECO:0007669"/>
    <property type="project" value="UniProtKB-SubCell"/>
</dbReference>
<evidence type="ECO:0000256" key="5">
    <source>
        <dbReference type="ARBA" id="ARBA00022692"/>
    </source>
</evidence>